<reference evidence="2" key="1">
    <citation type="submission" date="2016-11" db="UniProtKB">
        <authorList>
            <consortium name="WormBaseParasite"/>
        </authorList>
    </citation>
    <scope>IDENTIFICATION</scope>
</reference>
<dbReference type="Proteomes" id="UP000095287">
    <property type="component" value="Unplaced"/>
</dbReference>
<dbReference type="AlphaFoldDB" id="A0A1I7XWG5"/>
<protein>
    <submittedName>
        <fullName evidence="2">Prohibitin</fullName>
    </submittedName>
</protein>
<dbReference type="WBParaSite" id="L893_g10013.t1">
    <property type="protein sequence ID" value="L893_g10013.t1"/>
    <property type="gene ID" value="L893_g10013"/>
</dbReference>
<name>A0A1I7XWG5_9BILA</name>
<evidence type="ECO:0000313" key="2">
    <source>
        <dbReference type="WBParaSite" id="L893_g10013.t1"/>
    </source>
</evidence>
<sequence>MSAPLAEGGLLLESIFAVMTGKTRMLLGITASTRVQRTAIIFAREEEYGQRSSSREEEYGKNLQDAEREEKELARFLSSERSDRCVTFAEHATSLLEDVIVESSIEVLRAFSAEGFRIYPSAVIRLQSESRLKFV</sequence>
<keyword evidence="1" id="KW-1185">Reference proteome</keyword>
<organism evidence="1 2">
    <name type="scientific">Steinernema glaseri</name>
    <dbReference type="NCBI Taxonomy" id="37863"/>
    <lineage>
        <taxon>Eukaryota</taxon>
        <taxon>Metazoa</taxon>
        <taxon>Ecdysozoa</taxon>
        <taxon>Nematoda</taxon>
        <taxon>Chromadorea</taxon>
        <taxon>Rhabditida</taxon>
        <taxon>Tylenchina</taxon>
        <taxon>Panagrolaimomorpha</taxon>
        <taxon>Strongyloidoidea</taxon>
        <taxon>Steinernematidae</taxon>
        <taxon>Steinernema</taxon>
    </lineage>
</organism>
<proteinExistence type="predicted"/>
<evidence type="ECO:0000313" key="1">
    <source>
        <dbReference type="Proteomes" id="UP000095287"/>
    </source>
</evidence>
<accession>A0A1I7XWG5</accession>